<sequence length="125" mass="14073">MRIMPQSVFCSVCVLFVRSVQYHINATEHWHIVYHDRKWKLTCQSGTDEAHVSDMLLNISLIEGTCMQVASTIVLAARARSSAHHDSSKVRFPQTRTQTVSGCDGGLRDHRKPPKTLLNCIPARS</sequence>
<evidence type="ECO:0000313" key="2">
    <source>
        <dbReference type="EMBL" id="JAA65781.1"/>
    </source>
</evidence>
<feature type="chain" id="PRO_5005515682" description="Secreted protein" evidence="1">
    <location>
        <begin position="20"/>
        <end position="125"/>
    </location>
</feature>
<reference evidence="2" key="1">
    <citation type="submission" date="2012-12" db="EMBL/GenBank/DDBJ databases">
        <title>Identification and characterization of a phenylalanine ammonia-lyase gene family in Isatis indigotica Fort.</title>
        <authorList>
            <person name="Liu Q."/>
            <person name="Chen J."/>
            <person name="Zhou X."/>
            <person name="Di P."/>
            <person name="Xiao Y."/>
            <person name="Xuan H."/>
            <person name="Zhang L."/>
            <person name="Chen W."/>
        </authorList>
    </citation>
    <scope>NUCLEOTIDE SEQUENCE</scope>
    <source>
        <tissue evidence="2">Salivary gland</tissue>
    </source>
</reference>
<proteinExistence type="evidence at transcript level"/>
<feature type="signal peptide" evidence="1">
    <location>
        <begin position="1"/>
        <end position="19"/>
    </location>
</feature>
<organism evidence="2">
    <name type="scientific">Ixodes ricinus</name>
    <name type="common">Common tick</name>
    <name type="synonym">Acarus ricinus</name>
    <dbReference type="NCBI Taxonomy" id="34613"/>
    <lineage>
        <taxon>Eukaryota</taxon>
        <taxon>Metazoa</taxon>
        <taxon>Ecdysozoa</taxon>
        <taxon>Arthropoda</taxon>
        <taxon>Chelicerata</taxon>
        <taxon>Arachnida</taxon>
        <taxon>Acari</taxon>
        <taxon>Parasitiformes</taxon>
        <taxon>Ixodida</taxon>
        <taxon>Ixodoidea</taxon>
        <taxon>Ixodidae</taxon>
        <taxon>Ixodinae</taxon>
        <taxon>Ixodes</taxon>
    </lineage>
</organism>
<evidence type="ECO:0000256" key="1">
    <source>
        <dbReference type="SAM" id="SignalP"/>
    </source>
</evidence>
<dbReference type="AlphaFoldDB" id="A0A0K8R407"/>
<evidence type="ECO:0008006" key="3">
    <source>
        <dbReference type="Google" id="ProtNLM"/>
    </source>
</evidence>
<name>A0A0K8R407_IXORI</name>
<dbReference type="EMBL" id="GADI01008027">
    <property type="protein sequence ID" value="JAA65781.1"/>
    <property type="molecule type" value="mRNA"/>
</dbReference>
<keyword evidence="1" id="KW-0732">Signal</keyword>
<accession>A0A0K8R407</accession>
<protein>
    <recommendedName>
        <fullName evidence="3">Secreted protein</fullName>
    </recommendedName>
</protein>